<proteinExistence type="predicted"/>
<gene>
    <name evidence="1" type="ORF">B0H03_108128</name>
</gene>
<accession>A0ABX5LCK8</accession>
<reference evidence="1 2" key="1">
    <citation type="submission" date="2018-03" db="EMBL/GenBank/DDBJ databases">
        <title>Genomic Encyclopedia of Type Strains, Phase III (KMG-III): the genomes of soil and plant-associated and newly described type strains.</title>
        <authorList>
            <person name="Whitman W."/>
        </authorList>
    </citation>
    <scope>NUCLEOTIDE SEQUENCE [LARGE SCALE GENOMIC DNA]</scope>
    <source>
        <strain evidence="1 2">VKM Ac-1602</strain>
    </source>
</reference>
<organism evidence="1 2">
    <name type="scientific">Rathayibacter iranicus NCPPB 2253 = VKM Ac-1602</name>
    <dbReference type="NCBI Taxonomy" id="1328868"/>
    <lineage>
        <taxon>Bacteria</taxon>
        <taxon>Bacillati</taxon>
        <taxon>Actinomycetota</taxon>
        <taxon>Actinomycetes</taxon>
        <taxon>Micrococcales</taxon>
        <taxon>Microbacteriaceae</taxon>
        <taxon>Rathayibacter</taxon>
    </lineage>
</organism>
<sequence length="70" mass="7661">MNMGPYEFLPIQLLLGGNGAIYDSPDWGLMVQHRDMISWGNPVVIRLSPRVTKACPPQLASPTLPLPSSD</sequence>
<protein>
    <submittedName>
        <fullName evidence="1">Uncharacterized protein</fullName>
    </submittedName>
</protein>
<name>A0ABX5LCK8_9MICO</name>
<keyword evidence="2" id="KW-1185">Reference proteome</keyword>
<comment type="caution">
    <text evidence="1">The sequence shown here is derived from an EMBL/GenBank/DDBJ whole genome shotgun (WGS) entry which is preliminary data.</text>
</comment>
<dbReference type="EMBL" id="QGDV01000008">
    <property type="protein sequence ID" value="PWJ63323.1"/>
    <property type="molecule type" value="Genomic_DNA"/>
</dbReference>
<evidence type="ECO:0000313" key="1">
    <source>
        <dbReference type="EMBL" id="PWJ63323.1"/>
    </source>
</evidence>
<dbReference type="Proteomes" id="UP000245674">
    <property type="component" value="Unassembled WGS sequence"/>
</dbReference>
<evidence type="ECO:0000313" key="2">
    <source>
        <dbReference type="Proteomes" id="UP000245674"/>
    </source>
</evidence>